<evidence type="ECO:0000313" key="7">
    <source>
        <dbReference type="EMBL" id="KAJ8312501.1"/>
    </source>
</evidence>
<gene>
    <name evidence="7" type="ORF">KUTeg_009874</name>
</gene>
<dbReference type="Pfam" id="PF13905">
    <property type="entry name" value="Thioredoxin_8"/>
    <property type="match status" value="2"/>
</dbReference>
<sequence length="330" mass="37066">MAGPKKVETLQLCLGEKVIRKDGTEVEVRSLFGPGRVLGVYFSAHWCPPCRQFTPELAKFYDRFKSKDEGKNFEIVFLSSDRSEKDFKEYFNEMPWLALPFDNREGKNKLSKKFKVSGIPSLIILDGETGEVITANGRGKVSSDMEGKEFPWRPEPFSKVIEGKLVNKDGVESDASEVFKPGKLTGIYFSAHWCGPCRGFTPKLIEFYNKLNAGGKKLEIIFVSSDQDDEKFQEYMKGNEKEKEAPMPWLAIPYGDDRVDKLSELFEVEGIPDFRIIDENGKVVCSDGRGNVMTDPEGKEFPWPKKSVEKADGGGAAEVLGSETCVVHFP</sequence>
<feature type="domain" description="Thioredoxin" evidence="6">
    <location>
        <begin position="167"/>
        <end position="313"/>
    </location>
</feature>
<dbReference type="InterPro" id="IPR036249">
    <property type="entry name" value="Thioredoxin-like_sf"/>
</dbReference>
<feature type="domain" description="Thioredoxin" evidence="6">
    <location>
        <begin position="1"/>
        <end position="166"/>
    </location>
</feature>
<dbReference type="SUPFAM" id="SSF52833">
    <property type="entry name" value="Thioredoxin-like"/>
    <property type="match status" value="2"/>
</dbReference>
<organism evidence="7 8">
    <name type="scientific">Tegillarca granosa</name>
    <name type="common">Malaysian cockle</name>
    <name type="synonym">Anadara granosa</name>
    <dbReference type="NCBI Taxonomy" id="220873"/>
    <lineage>
        <taxon>Eukaryota</taxon>
        <taxon>Metazoa</taxon>
        <taxon>Spiralia</taxon>
        <taxon>Lophotrochozoa</taxon>
        <taxon>Mollusca</taxon>
        <taxon>Bivalvia</taxon>
        <taxon>Autobranchia</taxon>
        <taxon>Pteriomorphia</taxon>
        <taxon>Arcoida</taxon>
        <taxon>Arcoidea</taxon>
        <taxon>Arcidae</taxon>
        <taxon>Tegillarca</taxon>
    </lineage>
</organism>
<dbReference type="PANTHER" id="PTHR46472">
    <property type="entry name" value="NUCLEOREDOXIN"/>
    <property type="match status" value="1"/>
</dbReference>
<evidence type="ECO:0000313" key="8">
    <source>
        <dbReference type="Proteomes" id="UP001217089"/>
    </source>
</evidence>
<dbReference type="EMBL" id="JARBDR010000440">
    <property type="protein sequence ID" value="KAJ8312501.1"/>
    <property type="molecule type" value="Genomic_DNA"/>
</dbReference>
<evidence type="ECO:0000256" key="3">
    <source>
        <dbReference type="ARBA" id="ARBA00026178"/>
    </source>
</evidence>
<dbReference type="InterPro" id="IPR045870">
    <property type="entry name" value="TryX_NRX_thioredoxin_dom"/>
</dbReference>
<evidence type="ECO:0000256" key="4">
    <source>
        <dbReference type="ARBA" id="ARBA00047388"/>
    </source>
</evidence>
<dbReference type="Gene3D" id="3.40.30.10">
    <property type="entry name" value="Glutaredoxin"/>
    <property type="match status" value="2"/>
</dbReference>
<dbReference type="Proteomes" id="UP001217089">
    <property type="component" value="Unassembled WGS sequence"/>
</dbReference>
<keyword evidence="8" id="KW-1185">Reference proteome</keyword>
<dbReference type="PROSITE" id="PS51352">
    <property type="entry name" value="THIOREDOXIN_2"/>
    <property type="match status" value="2"/>
</dbReference>
<evidence type="ECO:0000259" key="6">
    <source>
        <dbReference type="PROSITE" id="PS51352"/>
    </source>
</evidence>
<accession>A0ABQ9F558</accession>
<comment type="catalytic activity">
    <reaction evidence="5">
        <text>[protein]-dithiol + NADP(+) = [protein]-disulfide + NADPH + H(+)</text>
        <dbReference type="Rhea" id="RHEA:18753"/>
        <dbReference type="Rhea" id="RHEA-COMP:10593"/>
        <dbReference type="Rhea" id="RHEA-COMP:10594"/>
        <dbReference type="ChEBI" id="CHEBI:15378"/>
        <dbReference type="ChEBI" id="CHEBI:29950"/>
        <dbReference type="ChEBI" id="CHEBI:50058"/>
        <dbReference type="ChEBI" id="CHEBI:57783"/>
        <dbReference type="ChEBI" id="CHEBI:58349"/>
        <dbReference type="EC" id="1.8.1.8"/>
    </reaction>
</comment>
<dbReference type="InterPro" id="IPR012336">
    <property type="entry name" value="Thioredoxin-like_fold"/>
</dbReference>
<feature type="non-terminal residue" evidence="7">
    <location>
        <position position="330"/>
    </location>
</feature>
<evidence type="ECO:0000256" key="2">
    <source>
        <dbReference type="ARBA" id="ARBA00025782"/>
    </source>
</evidence>
<comment type="catalytic activity">
    <reaction evidence="4">
        <text>[protein]-dithiol + NAD(+) = [protein]-disulfide + NADH + H(+)</text>
        <dbReference type="Rhea" id="RHEA:18749"/>
        <dbReference type="Rhea" id="RHEA-COMP:10593"/>
        <dbReference type="Rhea" id="RHEA-COMP:10594"/>
        <dbReference type="ChEBI" id="CHEBI:15378"/>
        <dbReference type="ChEBI" id="CHEBI:29950"/>
        <dbReference type="ChEBI" id="CHEBI:50058"/>
        <dbReference type="ChEBI" id="CHEBI:57540"/>
        <dbReference type="ChEBI" id="CHEBI:57945"/>
        <dbReference type="EC" id="1.8.1.8"/>
    </reaction>
</comment>
<evidence type="ECO:0000256" key="1">
    <source>
        <dbReference type="ARBA" id="ARBA00012612"/>
    </source>
</evidence>
<dbReference type="InterPro" id="IPR013766">
    <property type="entry name" value="Thioredoxin_domain"/>
</dbReference>
<evidence type="ECO:0000256" key="5">
    <source>
        <dbReference type="ARBA" id="ARBA00047804"/>
    </source>
</evidence>
<comment type="caution">
    <text evidence="7">The sequence shown here is derived from an EMBL/GenBank/DDBJ whole genome shotgun (WGS) entry which is preliminary data.</text>
</comment>
<dbReference type="PANTHER" id="PTHR46472:SF1">
    <property type="entry name" value="NUCLEOREDOXIN"/>
    <property type="match status" value="1"/>
</dbReference>
<reference evidence="7 8" key="1">
    <citation type="submission" date="2022-12" db="EMBL/GenBank/DDBJ databases">
        <title>Chromosome-level genome of Tegillarca granosa.</title>
        <authorList>
            <person name="Kim J."/>
        </authorList>
    </citation>
    <scope>NUCLEOTIDE SEQUENCE [LARGE SCALE GENOMIC DNA]</scope>
    <source>
        <strain evidence="7">Teg-2019</strain>
        <tissue evidence="7">Adductor muscle</tissue>
    </source>
</reference>
<dbReference type="EC" id="1.8.1.8" evidence="1"/>
<name>A0ABQ9F558_TEGGR</name>
<comment type="similarity">
    <text evidence="2">Belongs to the nucleoredoxin family.</text>
</comment>
<proteinExistence type="inferred from homology"/>
<dbReference type="CDD" id="cd03009">
    <property type="entry name" value="TryX_like_TryX_NRX"/>
    <property type="match status" value="1"/>
</dbReference>
<protein>
    <recommendedName>
        <fullName evidence="3">Nucleoredoxin</fullName>
        <ecNumber evidence="1">1.8.1.8</ecNumber>
    </recommendedName>
</protein>